<proteinExistence type="predicted"/>
<accession>A0A8S5RAH4</accession>
<reference evidence="1" key="1">
    <citation type="journal article" date="2021" name="Proc. Natl. Acad. Sci. U.S.A.">
        <title>A Catalog of Tens of Thousands of Viruses from Human Metagenomes Reveals Hidden Associations with Chronic Diseases.</title>
        <authorList>
            <person name="Tisza M.J."/>
            <person name="Buck C.B."/>
        </authorList>
    </citation>
    <scope>NUCLEOTIDE SEQUENCE</scope>
    <source>
        <strain evidence="1">CtRTq15</strain>
    </source>
</reference>
<name>A0A8S5RAH4_9VIRU</name>
<dbReference type="EMBL" id="BK059084">
    <property type="protein sequence ID" value="DAE28335.1"/>
    <property type="molecule type" value="Genomic_DNA"/>
</dbReference>
<evidence type="ECO:0000313" key="1">
    <source>
        <dbReference type="EMBL" id="DAE28335.1"/>
    </source>
</evidence>
<protein>
    <submittedName>
        <fullName evidence="1">Uncharacterized protein</fullName>
    </submittedName>
</protein>
<sequence length="109" mass="13111">MSVLSRYTNLITGEKYMTEQNALRHYISKAKKSKCRNNFEEMWELYSQATKILHVDYCYKCQYEDFGYCGLRKSYTSEEEKFIKHCFDGFIKEMEDMLNEMQSKNACPF</sequence>
<organism evidence="1">
    <name type="scientific">virus sp. ctRTq15</name>
    <dbReference type="NCBI Taxonomy" id="2828253"/>
    <lineage>
        <taxon>Viruses</taxon>
    </lineage>
</organism>